<dbReference type="EMBL" id="RBXO01000001">
    <property type="protein sequence ID" value="RKT54971.1"/>
    <property type="molecule type" value="Genomic_DNA"/>
</dbReference>
<dbReference type="Gene3D" id="1.10.1660.10">
    <property type="match status" value="1"/>
</dbReference>
<dbReference type="SMART" id="SM00422">
    <property type="entry name" value="HTH_MERR"/>
    <property type="match status" value="1"/>
</dbReference>
<dbReference type="PANTHER" id="PTHR30204:SF97">
    <property type="entry name" value="MERR FAMILY REGULATORY PROTEIN"/>
    <property type="match status" value="1"/>
</dbReference>
<dbReference type="CDD" id="cd01282">
    <property type="entry name" value="HTH_MerR-like_sg3"/>
    <property type="match status" value="1"/>
</dbReference>
<evidence type="ECO:0000259" key="2">
    <source>
        <dbReference type="PROSITE" id="PS50937"/>
    </source>
</evidence>
<protein>
    <submittedName>
        <fullName evidence="3">DNA-binding transcriptional MerR regulator</fullName>
    </submittedName>
</protein>
<dbReference type="AlphaFoldDB" id="A0A495VZV4"/>
<dbReference type="GO" id="GO:0003700">
    <property type="term" value="F:DNA-binding transcription factor activity"/>
    <property type="evidence" value="ECO:0007669"/>
    <property type="project" value="InterPro"/>
</dbReference>
<name>A0A495VZV4_9PSEU</name>
<evidence type="ECO:0000313" key="3">
    <source>
        <dbReference type="EMBL" id="RKT54971.1"/>
    </source>
</evidence>
<dbReference type="PRINTS" id="PR00040">
    <property type="entry name" value="HTHMERR"/>
</dbReference>
<keyword evidence="4" id="KW-1185">Reference proteome</keyword>
<dbReference type="InterPro" id="IPR009061">
    <property type="entry name" value="DNA-bd_dom_put_sf"/>
</dbReference>
<dbReference type="SUPFAM" id="SSF46955">
    <property type="entry name" value="Putative DNA-binding domain"/>
    <property type="match status" value="1"/>
</dbReference>
<dbReference type="PANTHER" id="PTHR30204">
    <property type="entry name" value="REDOX-CYCLING DRUG-SENSING TRANSCRIPTIONAL ACTIVATOR SOXR"/>
    <property type="match status" value="1"/>
</dbReference>
<reference evidence="3 4" key="1">
    <citation type="submission" date="2018-10" db="EMBL/GenBank/DDBJ databases">
        <title>Sequencing the genomes of 1000 actinobacteria strains.</title>
        <authorList>
            <person name="Klenk H.-P."/>
        </authorList>
    </citation>
    <scope>NUCLEOTIDE SEQUENCE [LARGE SCALE GENOMIC DNA]</scope>
    <source>
        <strain evidence="3 4">DSM 43800</strain>
    </source>
</reference>
<dbReference type="Pfam" id="PF13411">
    <property type="entry name" value="MerR_1"/>
    <property type="match status" value="1"/>
</dbReference>
<feature type="domain" description="HTH merR-type" evidence="2">
    <location>
        <begin position="21"/>
        <end position="87"/>
    </location>
</feature>
<dbReference type="PROSITE" id="PS50937">
    <property type="entry name" value="HTH_MERR_2"/>
    <property type="match status" value="1"/>
</dbReference>
<keyword evidence="1 3" id="KW-0238">DNA-binding</keyword>
<dbReference type="GO" id="GO:0003677">
    <property type="term" value="F:DNA binding"/>
    <property type="evidence" value="ECO:0007669"/>
    <property type="project" value="UniProtKB-KW"/>
</dbReference>
<gene>
    <name evidence="3" type="ORF">C8E97_3624</name>
</gene>
<proteinExistence type="predicted"/>
<evidence type="ECO:0000313" key="4">
    <source>
        <dbReference type="Proteomes" id="UP000282084"/>
    </source>
</evidence>
<dbReference type="PROSITE" id="PS00552">
    <property type="entry name" value="HTH_MERR_1"/>
    <property type="match status" value="1"/>
</dbReference>
<dbReference type="Proteomes" id="UP000282084">
    <property type="component" value="Unassembled WGS sequence"/>
</dbReference>
<evidence type="ECO:0000256" key="1">
    <source>
        <dbReference type="ARBA" id="ARBA00023125"/>
    </source>
</evidence>
<accession>A0A495VZV4</accession>
<dbReference type="InterPro" id="IPR000551">
    <property type="entry name" value="MerR-type_HTH_dom"/>
</dbReference>
<comment type="caution">
    <text evidence="3">The sequence shown here is derived from an EMBL/GenBank/DDBJ whole genome shotgun (WGS) entry which is preliminary data.</text>
</comment>
<sequence length="138" mass="15110">MPAKLNLHVHVKVNSGSGGVRIGELARRTGVSERALRYYEEQGLLSPRRLPSGYRAYREGDVAAVRRIRVLLAAGLNTARILEVLPCIVDDDGLLTPGCPELTEGLARERDRIDEAIGELAATRANLDRLIAGERRAD</sequence>
<dbReference type="InterPro" id="IPR047057">
    <property type="entry name" value="MerR_fam"/>
</dbReference>
<organism evidence="3 4">
    <name type="scientific">Saccharothrix australiensis</name>
    <dbReference type="NCBI Taxonomy" id="2072"/>
    <lineage>
        <taxon>Bacteria</taxon>
        <taxon>Bacillati</taxon>
        <taxon>Actinomycetota</taxon>
        <taxon>Actinomycetes</taxon>
        <taxon>Pseudonocardiales</taxon>
        <taxon>Pseudonocardiaceae</taxon>
        <taxon>Saccharothrix</taxon>
    </lineage>
</organism>